<dbReference type="GO" id="GO:0005886">
    <property type="term" value="C:plasma membrane"/>
    <property type="evidence" value="ECO:0007669"/>
    <property type="project" value="UniProtKB-SubCell"/>
</dbReference>
<reference evidence="10 11" key="1">
    <citation type="submission" date="2019-11" db="EMBL/GenBank/DDBJ databases">
        <title>Bacillus idriensis genome.</title>
        <authorList>
            <person name="Konopka E.N."/>
            <person name="Newman J.D."/>
        </authorList>
    </citation>
    <scope>NUCLEOTIDE SEQUENCE [LARGE SCALE GENOMIC DNA]</scope>
    <source>
        <strain evidence="10 11">DSM 19097</strain>
    </source>
</reference>
<comment type="function">
    <text evidence="9">Component of the transport system for branched-chain amino acids.</text>
</comment>
<evidence type="ECO:0000256" key="7">
    <source>
        <dbReference type="ARBA" id="ARBA00022989"/>
    </source>
</evidence>
<feature type="transmembrane region" description="Helical" evidence="9">
    <location>
        <begin position="374"/>
        <end position="392"/>
    </location>
</feature>
<feature type="transmembrane region" description="Helical" evidence="9">
    <location>
        <begin position="44"/>
        <end position="65"/>
    </location>
</feature>
<feature type="transmembrane region" description="Helical" evidence="9">
    <location>
        <begin position="124"/>
        <end position="142"/>
    </location>
</feature>
<evidence type="ECO:0000256" key="5">
    <source>
        <dbReference type="ARBA" id="ARBA00022692"/>
    </source>
</evidence>
<evidence type="ECO:0000256" key="4">
    <source>
        <dbReference type="ARBA" id="ARBA00022475"/>
    </source>
</evidence>
<dbReference type="AlphaFoldDB" id="A0A6I2MHQ4"/>
<dbReference type="PANTHER" id="PTHR30588:SF8">
    <property type="entry name" value="BRANCHED-CHAIN AMINO ACID PERMEASE BRAB"/>
    <property type="match status" value="1"/>
</dbReference>
<keyword evidence="6 9" id="KW-0029">Amino-acid transport</keyword>
<dbReference type="EMBL" id="WKKF01000004">
    <property type="protein sequence ID" value="MRX55373.1"/>
    <property type="molecule type" value="Genomic_DNA"/>
</dbReference>
<keyword evidence="11" id="KW-1185">Reference proteome</keyword>
<keyword evidence="4" id="KW-1003">Cell membrane</keyword>
<accession>A0A6I2MHQ4</accession>
<keyword evidence="3 9" id="KW-0813">Transport</keyword>
<feature type="transmembrane region" description="Helical" evidence="9">
    <location>
        <begin position="154"/>
        <end position="172"/>
    </location>
</feature>
<feature type="transmembrane region" description="Helical" evidence="9">
    <location>
        <begin position="412"/>
        <end position="433"/>
    </location>
</feature>
<feature type="transmembrane region" description="Helical" evidence="9">
    <location>
        <begin position="317"/>
        <end position="336"/>
    </location>
</feature>
<protein>
    <recommendedName>
        <fullName evidence="9">Branched-chain amino acid transport system carrier protein</fullName>
    </recommendedName>
</protein>
<comment type="caution">
    <text evidence="10">The sequence shown here is derived from an EMBL/GenBank/DDBJ whole genome shotgun (WGS) entry which is preliminary data.</text>
</comment>
<evidence type="ECO:0000256" key="9">
    <source>
        <dbReference type="RuleBase" id="RU362122"/>
    </source>
</evidence>
<dbReference type="InterPro" id="IPR004685">
    <property type="entry name" value="Brnchd-chn_aa_trnsp_Livcs"/>
</dbReference>
<dbReference type="PANTHER" id="PTHR30588">
    <property type="entry name" value="BRANCHED-CHAIN AMINO ACID TRANSPORT SYSTEM 2 CARRIER PROTEIN"/>
    <property type="match status" value="1"/>
</dbReference>
<dbReference type="Proteomes" id="UP000441585">
    <property type="component" value="Unassembled WGS sequence"/>
</dbReference>
<sequence>MSKSLPLKETLTIGLMLFALFFGAGNLIFPPGLGQQAGVNMWEAIIGFLITGVGLPLLGVVAIGVSGSDVQSLAGRVHPVFGLVFTFILYLAIGPVFAIPRTGTVTYEVGILPFLTASAAESSLPLFIFTIIFFGITFWLSLNPTKIVDTVGKLLTPILLIVLALISIKMFVTPMGEMQAPKGEYAEGSFFKGFLEGYLTMDTLAALVFSIVVINAVKERGITDRSAIAKICIRCGLIAAAGLAAVYISLAYLGATSVTQIGYLDNGGAVLSESVNILFGSLGNVILSTAITFACLTTSIGLVSACGKYFSKVFPSVSYKLIITVICLFSLIVANAGLTKLIAFSVPILIALYPLAIVLIILSFLHHYFKGAPEVYICSLILTTVISIADGLKAGGMLPGAADEWLTSIVPLFDYGIGFLVPAVIGGIIGFIISSTRTNHKSGAALASSRRK</sequence>
<evidence type="ECO:0000313" key="11">
    <source>
        <dbReference type="Proteomes" id="UP000441585"/>
    </source>
</evidence>
<gene>
    <name evidence="10" type="primary">brnQ</name>
    <name evidence="10" type="ORF">GJU41_15530</name>
</gene>
<feature type="transmembrane region" description="Helical" evidence="9">
    <location>
        <begin position="275"/>
        <end position="305"/>
    </location>
</feature>
<evidence type="ECO:0000256" key="6">
    <source>
        <dbReference type="ARBA" id="ARBA00022970"/>
    </source>
</evidence>
<comment type="subcellular location">
    <subcellularLocation>
        <location evidence="1 9">Cell membrane</location>
        <topology evidence="1 9">Multi-pass membrane protein</topology>
    </subcellularLocation>
</comment>
<feature type="transmembrane region" description="Helical" evidence="9">
    <location>
        <begin position="198"/>
        <end position="217"/>
    </location>
</feature>
<evidence type="ECO:0000256" key="1">
    <source>
        <dbReference type="ARBA" id="ARBA00004651"/>
    </source>
</evidence>
<keyword evidence="5 9" id="KW-0812">Transmembrane</keyword>
<dbReference type="GO" id="GO:0015190">
    <property type="term" value="F:L-leucine transmembrane transporter activity"/>
    <property type="evidence" value="ECO:0007669"/>
    <property type="project" value="TreeGrafter"/>
</dbReference>
<dbReference type="GO" id="GO:0015820">
    <property type="term" value="P:L-leucine transport"/>
    <property type="evidence" value="ECO:0007669"/>
    <property type="project" value="TreeGrafter"/>
</dbReference>
<evidence type="ECO:0000313" key="10">
    <source>
        <dbReference type="EMBL" id="MRX55373.1"/>
    </source>
</evidence>
<feature type="transmembrane region" description="Helical" evidence="9">
    <location>
        <begin position="342"/>
        <end position="362"/>
    </location>
</feature>
<dbReference type="RefSeq" id="WP_070876495.1">
    <property type="nucleotide sequence ID" value="NZ_CAJFZX010000001.1"/>
</dbReference>
<feature type="transmembrane region" description="Helical" evidence="9">
    <location>
        <begin position="77"/>
        <end position="99"/>
    </location>
</feature>
<comment type="caution">
    <text evidence="9">Lacks conserved residue(s) required for the propagation of feature annotation.</text>
</comment>
<proteinExistence type="inferred from homology"/>
<feature type="transmembrane region" description="Helical" evidence="9">
    <location>
        <begin position="237"/>
        <end position="255"/>
    </location>
</feature>
<organism evidence="10 11">
    <name type="scientific">Metabacillus idriensis</name>
    <dbReference type="NCBI Taxonomy" id="324768"/>
    <lineage>
        <taxon>Bacteria</taxon>
        <taxon>Bacillati</taxon>
        <taxon>Bacillota</taxon>
        <taxon>Bacilli</taxon>
        <taxon>Bacillales</taxon>
        <taxon>Bacillaceae</taxon>
        <taxon>Metabacillus</taxon>
    </lineage>
</organism>
<keyword evidence="8 9" id="KW-0472">Membrane</keyword>
<evidence type="ECO:0000256" key="3">
    <source>
        <dbReference type="ARBA" id="ARBA00022448"/>
    </source>
</evidence>
<dbReference type="GO" id="GO:0015188">
    <property type="term" value="F:L-isoleucine transmembrane transporter activity"/>
    <property type="evidence" value="ECO:0007669"/>
    <property type="project" value="TreeGrafter"/>
</dbReference>
<dbReference type="NCBIfam" id="TIGR00796">
    <property type="entry name" value="livcs"/>
    <property type="match status" value="1"/>
</dbReference>
<evidence type="ECO:0000256" key="2">
    <source>
        <dbReference type="ARBA" id="ARBA00008540"/>
    </source>
</evidence>
<dbReference type="GO" id="GO:0005304">
    <property type="term" value="F:L-valine transmembrane transporter activity"/>
    <property type="evidence" value="ECO:0007669"/>
    <property type="project" value="TreeGrafter"/>
</dbReference>
<name>A0A6I2MHQ4_9BACI</name>
<evidence type="ECO:0000256" key="8">
    <source>
        <dbReference type="ARBA" id="ARBA00023136"/>
    </source>
</evidence>
<dbReference type="Pfam" id="PF05525">
    <property type="entry name" value="Branch_AA_trans"/>
    <property type="match status" value="1"/>
</dbReference>
<comment type="similarity">
    <text evidence="2 9">Belongs to the branched chain amino acid transporter family.</text>
</comment>
<keyword evidence="7 9" id="KW-1133">Transmembrane helix</keyword>
<dbReference type="GO" id="GO:0015818">
    <property type="term" value="P:isoleucine transport"/>
    <property type="evidence" value="ECO:0007669"/>
    <property type="project" value="TreeGrafter"/>
</dbReference>